<name>A0A841LYC6_9HYPH</name>
<organism evidence="3 4">
    <name type="scientific">Paenochrobactrum gallinarii</name>
    <dbReference type="NCBI Taxonomy" id="643673"/>
    <lineage>
        <taxon>Bacteria</taxon>
        <taxon>Pseudomonadati</taxon>
        <taxon>Pseudomonadota</taxon>
        <taxon>Alphaproteobacteria</taxon>
        <taxon>Hyphomicrobiales</taxon>
        <taxon>Brucellaceae</taxon>
        <taxon>Paenochrobactrum</taxon>
    </lineage>
</organism>
<dbReference type="InterPro" id="IPR018759">
    <property type="entry name" value="BBP2_2"/>
</dbReference>
<feature type="signal peptide" evidence="2">
    <location>
        <begin position="1"/>
        <end position="38"/>
    </location>
</feature>
<evidence type="ECO:0000313" key="4">
    <source>
        <dbReference type="Proteomes" id="UP000555393"/>
    </source>
</evidence>
<dbReference type="Proteomes" id="UP000555393">
    <property type="component" value="Unassembled WGS sequence"/>
</dbReference>
<gene>
    <name evidence="3" type="ORF">FHS77_002063</name>
</gene>
<evidence type="ECO:0000313" key="3">
    <source>
        <dbReference type="EMBL" id="MBB6261507.1"/>
    </source>
</evidence>
<feature type="chain" id="PRO_5032520721" description="Outer membrane beta-barrel protein" evidence="2">
    <location>
        <begin position="39"/>
        <end position="466"/>
    </location>
</feature>
<protein>
    <recommendedName>
        <fullName evidence="5">Outer membrane beta-barrel protein</fullName>
    </recommendedName>
</protein>
<feature type="region of interest" description="Disordered" evidence="1">
    <location>
        <begin position="62"/>
        <end position="91"/>
    </location>
</feature>
<sequence length="466" mass="51603">MVKTRKNTTGLKGSVRKMPLKLALLVAFFAGSSNLVFAQNLPQVPEEPSFWESTKTVRFIQNEDEEPSRASRENLPKNPEQGLGGRPEANPFAPLGIRSGNFMLRPSLEQGLRATSNSKNSSSGKNAVLSETQLRMDIQTDLPRHAAFLNLTGNWIKTISGDDVSEPFLLLNSGLRLDLDNQSRLNLGFDYMLRRESASSPNNLDVADENPLFHTLSGTVGIEREGNLLFGRADARFDRNIYGDADLTGGGTISQSDRNNNYVSAKLRGGFQVSAALKPFVEVEAGKRIYDDKYDHNGFQRSGNQYAANAGLMFDLGEKFNGELSVGYLRSQLDDDRLRNVDGLAFNALVNWSPQRGTDVALNARTLVEGATTANVSGSLLYLASLEVKHNIRSNLILTAGIDTRIRDNKDNTGFDYTYGAQIGATYWVNRFVALNARLRHEQMKSDLASRDYRSNSIYVGMKLQR</sequence>
<reference evidence="3 4" key="1">
    <citation type="submission" date="2020-08" db="EMBL/GenBank/DDBJ databases">
        <title>Genomic Encyclopedia of Type Strains, Phase IV (KMG-IV): sequencing the most valuable type-strain genomes for metagenomic binning, comparative biology and taxonomic classification.</title>
        <authorList>
            <person name="Goeker M."/>
        </authorList>
    </citation>
    <scope>NUCLEOTIDE SEQUENCE [LARGE SCALE GENOMIC DNA]</scope>
    <source>
        <strain evidence="3 4">DSM 22336</strain>
    </source>
</reference>
<evidence type="ECO:0008006" key="5">
    <source>
        <dbReference type="Google" id="ProtNLM"/>
    </source>
</evidence>
<keyword evidence="4" id="KW-1185">Reference proteome</keyword>
<evidence type="ECO:0000256" key="1">
    <source>
        <dbReference type="SAM" id="MobiDB-lite"/>
    </source>
</evidence>
<dbReference type="SUPFAM" id="SSF56935">
    <property type="entry name" value="Porins"/>
    <property type="match status" value="1"/>
</dbReference>
<dbReference type="EMBL" id="JACIIU010000009">
    <property type="protein sequence ID" value="MBB6261507.1"/>
    <property type="molecule type" value="Genomic_DNA"/>
</dbReference>
<accession>A0A841LYC6</accession>
<evidence type="ECO:0000256" key="2">
    <source>
        <dbReference type="SAM" id="SignalP"/>
    </source>
</evidence>
<dbReference type="RefSeq" id="WP_184222934.1">
    <property type="nucleotide sequence ID" value="NZ_JACIIU010000009.1"/>
</dbReference>
<dbReference type="AlphaFoldDB" id="A0A841LYC6"/>
<dbReference type="Pfam" id="PF10082">
    <property type="entry name" value="BBP2_2"/>
    <property type="match status" value="1"/>
</dbReference>
<keyword evidence="2" id="KW-0732">Signal</keyword>
<comment type="caution">
    <text evidence="3">The sequence shown here is derived from an EMBL/GenBank/DDBJ whole genome shotgun (WGS) entry which is preliminary data.</text>
</comment>
<proteinExistence type="predicted"/>